<evidence type="ECO:0000256" key="9">
    <source>
        <dbReference type="ARBA" id="ARBA00023224"/>
    </source>
</evidence>
<dbReference type="EMBL" id="MU827824">
    <property type="protein sequence ID" value="KAJ7321755.1"/>
    <property type="molecule type" value="Genomic_DNA"/>
</dbReference>
<evidence type="ECO:0000256" key="2">
    <source>
        <dbReference type="ARBA" id="ARBA00022475"/>
    </source>
</evidence>
<dbReference type="GO" id="GO:0007214">
    <property type="term" value="P:gamma-aminobutyric acid signaling pathway"/>
    <property type="evidence" value="ECO:0007669"/>
    <property type="project" value="TreeGrafter"/>
</dbReference>
<name>A0A9W9YB43_9CNID</name>
<dbReference type="PROSITE" id="PS50259">
    <property type="entry name" value="G_PROTEIN_RECEP_F3_4"/>
    <property type="match status" value="1"/>
</dbReference>
<dbReference type="PRINTS" id="PR01176">
    <property type="entry name" value="GABABRECEPTR"/>
</dbReference>
<dbReference type="InterPro" id="IPR017978">
    <property type="entry name" value="GPCR_3_C"/>
</dbReference>
<evidence type="ECO:0000313" key="12">
    <source>
        <dbReference type="EMBL" id="KAJ7321755.1"/>
    </source>
</evidence>
<dbReference type="OrthoDB" id="16403at2759"/>
<evidence type="ECO:0000256" key="8">
    <source>
        <dbReference type="ARBA" id="ARBA00023180"/>
    </source>
</evidence>
<dbReference type="PRINTS" id="PR01177">
    <property type="entry name" value="GABAB1RECPTR"/>
</dbReference>
<sequence>MIPGKEFIWPDGKPPRDEDLVNEPLVKASVNLFYLMSSVAAAGLLSAFGFLYINYHYRYHSIIRQSSPRLNNVIVIGCMLSYCCVFVYGAEAFVESLDTHSVICKIRWWMFSLAFTLAFGTMFVKTWRVYKIFTNKQLYKQLGSLHDRHLFGIVCGLVCLDVAYLTAWEITDPITSSHRHLSKDISPDGHDSTQGYFIICTSDNENLWSTFWATWKSLLLVIGLFLAWETRHVSFPSLNDSKYIGMSVYNVVIMILITVSLSFVVGTNHIQAKYALYTTAFNVISSFTLLLLFVPKIAKIMGGTTYPEQTPDVVNGTTPFNSFCCEQRRHHECPHCKCK</sequence>
<evidence type="ECO:0000256" key="1">
    <source>
        <dbReference type="ARBA" id="ARBA00004651"/>
    </source>
</evidence>
<dbReference type="InterPro" id="IPR017979">
    <property type="entry name" value="GPCR_3_CS"/>
</dbReference>
<keyword evidence="5" id="KW-0297">G-protein coupled receptor</keyword>
<dbReference type="PANTHER" id="PTHR10519:SF74">
    <property type="entry name" value="GAMMA-AMINOBUTYRIC ACID TYPE B RECEPTOR SUBUNIT 2"/>
    <property type="match status" value="1"/>
</dbReference>
<feature type="transmembrane region" description="Helical" evidence="10">
    <location>
        <begin position="106"/>
        <end position="127"/>
    </location>
</feature>
<keyword evidence="9" id="KW-0807">Transducer</keyword>
<keyword evidence="3 10" id="KW-0812">Transmembrane</keyword>
<dbReference type="AlphaFoldDB" id="A0A9W9YB43"/>
<evidence type="ECO:0000256" key="6">
    <source>
        <dbReference type="ARBA" id="ARBA00023136"/>
    </source>
</evidence>
<keyword evidence="4 10" id="KW-1133">Transmembrane helix</keyword>
<feature type="transmembrane region" description="Helical" evidence="10">
    <location>
        <begin position="248"/>
        <end position="268"/>
    </location>
</feature>
<keyword evidence="8" id="KW-0325">Glycoprotein</keyword>
<feature type="transmembrane region" description="Helical" evidence="10">
    <location>
        <begin position="32"/>
        <end position="53"/>
    </location>
</feature>
<feature type="transmembrane region" description="Helical" evidence="10">
    <location>
        <begin position="274"/>
        <end position="294"/>
    </location>
</feature>
<evidence type="ECO:0000259" key="11">
    <source>
        <dbReference type="PROSITE" id="PS50259"/>
    </source>
</evidence>
<dbReference type="CDD" id="cd15047">
    <property type="entry name" value="7tmC_GABA-B-like"/>
    <property type="match status" value="1"/>
</dbReference>
<keyword evidence="13" id="KW-1185">Reference proteome</keyword>
<feature type="domain" description="G-protein coupled receptors family 3 profile" evidence="11">
    <location>
        <begin position="32"/>
        <end position="301"/>
    </location>
</feature>
<proteinExistence type="predicted"/>
<evidence type="ECO:0000256" key="7">
    <source>
        <dbReference type="ARBA" id="ARBA00023170"/>
    </source>
</evidence>
<dbReference type="GO" id="GO:0038039">
    <property type="term" value="C:G protein-coupled receptor heterodimeric complex"/>
    <property type="evidence" value="ECO:0007669"/>
    <property type="project" value="TreeGrafter"/>
</dbReference>
<dbReference type="PROSITE" id="PS00981">
    <property type="entry name" value="G_PROTEIN_RECEP_F3_3"/>
    <property type="match status" value="1"/>
</dbReference>
<reference evidence="12" key="1">
    <citation type="submission" date="2023-01" db="EMBL/GenBank/DDBJ databases">
        <title>Genome assembly of the deep-sea coral Lophelia pertusa.</title>
        <authorList>
            <person name="Herrera S."/>
            <person name="Cordes E."/>
        </authorList>
    </citation>
    <scope>NUCLEOTIDE SEQUENCE</scope>
    <source>
        <strain evidence="12">USNM1676648</strain>
        <tissue evidence="12">Polyp</tissue>
    </source>
</reference>
<keyword evidence="6 10" id="KW-0472">Membrane</keyword>
<evidence type="ECO:0000256" key="3">
    <source>
        <dbReference type="ARBA" id="ARBA00022692"/>
    </source>
</evidence>
<protein>
    <recommendedName>
        <fullName evidence="11">G-protein coupled receptors family 3 profile domain-containing protein</fullName>
    </recommendedName>
</protein>
<evidence type="ECO:0000256" key="4">
    <source>
        <dbReference type="ARBA" id="ARBA00022989"/>
    </source>
</evidence>
<feature type="transmembrane region" description="Helical" evidence="10">
    <location>
        <begin position="211"/>
        <end position="228"/>
    </location>
</feature>
<evidence type="ECO:0000313" key="13">
    <source>
        <dbReference type="Proteomes" id="UP001163046"/>
    </source>
</evidence>
<dbReference type="InterPro" id="IPR002455">
    <property type="entry name" value="GPCR3_GABA-B"/>
</dbReference>
<dbReference type="GO" id="GO:0004965">
    <property type="term" value="F:G protein-coupled GABA receptor activity"/>
    <property type="evidence" value="ECO:0007669"/>
    <property type="project" value="InterPro"/>
</dbReference>
<evidence type="ECO:0000256" key="10">
    <source>
        <dbReference type="SAM" id="Phobius"/>
    </source>
</evidence>
<feature type="transmembrane region" description="Helical" evidence="10">
    <location>
        <begin position="73"/>
        <end position="94"/>
    </location>
</feature>
<organism evidence="12 13">
    <name type="scientific">Desmophyllum pertusum</name>
    <dbReference type="NCBI Taxonomy" id="174260"/>
    <lineage>
        <taxon>Eukaryota</taxon>
        <taxon>Metazoa</taxon>
        <taxon>Cnidaria</taxon>
        <taxon>Anthozoa</taxon>
        <taxon>Hexacorallia</taxon>
        <taxon>Scleractinia</taxon>
        <taxon>Caryophylliina</taxon>
        <taxon>Caryophylliidae</taxon>
        <taxon>Desmophyllum</taxon>
    </lineage>
</organism>
<dbReference type="PANTHER" id="PTHR10519">
    <property type="entry name" value="GABA-B RECEPTOR"/>
    <property type="match status" value="1"/>
</dbReference>
<keyword evidence="2" id="KW-1003">Cell membrane</keyword>
<accession>A0A9W9YB43</accession>
<comment type="caution">
    <text evidence="12">The sequence shown here is derived from an EMBL/GenBank/DDBJ whole genome shotgun (WGS) entry which is preliminary data.</text>
</comment>
<comment type="subcellular location">
    <subcellularLocation>
        <location evidence="1">Cell membrane</location>
        <topology evidence="1">Multi-pass membrane protein</topology>
    </subcellularLocation>
</comment>
<keyword evidence="7" id="KW-0675">Receptor</keyword>
<dbReference type="Pfam" id="PF00003">
    <property type="entry name" value="7tm_3"/>
    <property type="match status" value="1"/>
</dbReference>
<dbReference type="Proteomes" id="UP001163046">
    <property type="component" value="Unassembled WGS sequence"/>
</dbReference>
<evidence type="ECO:0000256" key="5">
    <source>
        <dbReference type="ARBA" id="ARBA00023040"/>
    </source>
</evidence>
<gene>
    <name evidence="12" type="ORF">OS493_034142</name>
</gene>